<sequence>MTTMTTRRQHYVWRHYLRAWANDEKIWCRRDGKIFATNLMNIGQQRDFYALRRLSTEEETWILEQTRRRHNGDLNKHNEKFLSDYKLVSEATTQTKNCEELEALRIQFEENMMTKIETSAIENLSKLQQRDSSFFLINEHRASFSHFLMIQLLRTKRMSHALKNSLKSILDKRGLGIENIWPPYKFINAAHMALTVYAEPKYKISLIRNTSNIEFITGDQPIFNIHAVESTDQPPEKTDLFYPISPSLAIILGKENHAKQATEIDVIKYDKWIKKSSHEQIHSSSRDLL</sequence>
<dbReference type="InterPro" id="IPR025332">
    <property type="entry name" value="DUF4238"/>
</dbReference>
<reference evidence="1 2" key="1">
    <citation type="submission" date="2017-09" db="EMBL/GenBank/DDBJ databases">
        <title>Genomic, metabolic, and phenotypic characteristics of bacterial isolates from the natural microbiome of the model nematode Caenorhabditis elegans.</title>
        <authorList>
            <person name="Zimmermann J."/>
            <person name="Obeng N."/>
            <person name="Yang W."/>
            <person name="Obeng O."/>
            <person name="Kissoyan K."/>
            <person name="Pees B."/>
            <person name="Dirksen P."/>
            <person name="Hoppner M."/>
            <person name="Franke A."/>
            <person name="Rosenstiel P."/>
            <person name="Leippe M."/>
            <person name="Dierking K."/>
            <person name="Kaleta C."/>
            <person name="Schulenburg H."/>
        </authorList>
    </citation>
    <scope>NUCLEOTIDE SEQUENCE [LARGE SCALE GENOMIC DNA]</scope>
    <source>
        <strain evidence="1 2">MYb117</strain>
    </source>
</reference>
<organism evidence="1 2">
    <name type="scientific">Pseudomonas poae</name>
    <dbReference type="NCBI Taxonomy" id="200451"/>
    <lineage>
        <taxon>Bacteria</taxon>
        <taxon>Pseudomonadati</taxon>
        <taxon>Pseudomonadota</taxon>
        <taxon>Gammaproteobacteria</taxon>
        <taxon>Pseudomonadales</taxon>
        <taxon>Pseudomonadaceae</taxon>
        <taxon>Pseudomonas</taxon>
    </lineage>
</organism>
<dbReference type="Proteomes" id="UP000238045">
    <property type="component" value="Unassembled WGS sequence"/>
</dbReference>
<accession>A0A2S9EUM9</accession>
<evidence type="ECO:0000313" key="1">
    <source>
        <dbReference type="EMBL" id="PRC19688.1"/>
    </source>
</evidence>
<keyword evidence="2" id="KW-1185">Reference proteome</keyword>
<protein>
    <recommendedName>
        <fullName evidence="3">DUF4238 domain-containing protein</fullName>
    </recommendedName>
</protein>
<evidence type="ECO:0000313" key="2">
    <source>
        <dbReference type="Proteomes" id="UP000238045"/>
    </source>
</evidence>
<dbReference type="EMBL" id="PCQL01000008">
    <property type="protein sequence ID" value="PRC19688.1"/>
    <property type="molecule type" value="Genomic_DNA"/>
</dbReference>
<evidence type="ECO:0008006" key="3">
    <source>
        <dbReference type="Google" id="ProtNLM"/>
    </source>
</evidence>
<name>A0A2S9EUM9_9PSED</name>
<proteinExistence type="predicted"/>
<gene>
    <name evidence="1" type="ORF">CQZ99_10095</name>
</gene>
<comment type="caution">
    <text evidence="1">The sequence shown here is derived from an EMBL/GenBank/DDBJ whole genome shotgun (WGS) entry which is preliminary data.</text>
</comment>
<dbReference type="Pfam" id="PF14022">
    <property type="entry name" value="DUF4238"/>
    <property type="match status" value="1"/>
</dbReference>
<dbReference type="AlphaFoldDB" id="A0A2S9EUM9"/>